<organism evidence="8 9">
    <name type="scientific">Pontivivens insulae</name>
    <dbReference type="NCBI Taxonomy" id="1639689"/>
    <lineage>
        <taxon>Bacteria</taxon>
        <taxon>Pseudomonadati</taxon>
        <taxon>Pseudomonadota</taxon>
        <taxon>Alphaproteobacteria</taxon>
        <taxon>Rhodobacterales</taxon>
        <taxon>Paracoccaceae</taxon>
        <taxon>Pontivivens</taxon>
    </lineage>
</organism>
<proteinExistence type="predicted"/>
<gene>
    <name evidence="8" type="primary">pqiA</name>
    <name evidence="8" type="ORF">POI8812_00738</name>
</gene>
<evidence type="ECO:0000256" key="7">
    <source>
        <dbReference type="SAM" id="Phobius"/>
    </source>
</evidence>
<keyword evidence="5 7" id="KW-1133">Transmembrane helix</keyword>
<keyword evidence="2" id="KW-1003">Cell membrane</keyword>
<feature type="transmembrane region" description="Helical" evidence="7">
    <location>
        <begin position="83"/>
        <end position="106"/>
    </location>
</feature>
<feature type="transmembrane region" description="Helical" evidence="7">
    <location>
        <begin position="52"/>
        <end position="71"/>
    </location>
</feature>
<dbReference type="PANTHER" id="PTHR30462:SF3">
    <property type="entry name" value="INTERMEMBRANE TRANSPORT PROTEIN PQIA"/>
    <property type="match status" value="1"/>
</dbReference>
<dbReference type="EMBL" id="OMKW01000001">
    <property type="protein sequence ID" value="SPF28438.1"/>
    <property type="molecule type" value="Genomic_DNA"/>
</dbReference>
<evidence type="ECO:0000313" key="8">
    <source>
        <dbReference type="EMBL" id="SPF28438.1"/>
    </source>
</evidence>
<accession>A0A2R8A8U3</accession>
<dbReference type="OrthoDB" id="9800207at2"/>
<keyword evidence="4 7" id="KW-0812">Transmembrane</keyword>
<evidence type="ECO:0000313" key="9">
    <source>
        <dbReference type="Proteomes" id="UP000244932"/>
    </source>
</evidence>
<sequence length="214" mass="23616">MVPDRRYGVTAREAGLVACHRCELVSEKDLQRCPRCNARLRSRKPQSLQRVWAWWIAGFLAYIPANLYPMLTTRQLGRESADTIIGGVIVLIEYGSVGIALIIFVASVVVPMSKFLVIALLALSIMRPSRLSQKARIHLHEVIEFVGRWSMVDVFVVALLAALVQLGAAAEVNPGPAAICFALSVAFTMLSAQAFDPRLIWDTLPAKSKMEKQA</sequence>
<comment type="subcellular location">
    <subcellularLocation>
        <location evidence="1">Cell inner membrane</location>
    </subcellularLocation>
</comment>
<name>A0A2R8A8U3_9RHOB</name>
<evidence type="ECO:0000256" key="6">
    <source>
        <dbReference type="ARBA" id="ARBA00023136"/>
    </source>
</evidence>
<evidence type="ECO:0000256" key="5">
    <source>
        <dbReference type="ARBA" id="ARBA00022989"/>
    </source>
</evidence>
<keyword evidence="3" id="KW-0997">Cell inner membrane</keyword>
<evidence type="ECO:0000256" key="3">
    <source>
        <dbReference type="ARBA" id="ARBA00022519"/>
    </source>
</evidence>
<keyword evidence="9" id="KW-1185">Reference proteome</keyword>
<evidence type="ECO:0000256" key="1">
    <source>
        <dbReference type="ARBA" id="ARBA00004533"/>
    </source>
</evidence>
<reference evidence="8 9" key="1">
    <citation type="submission" date="2018-03" db="EMBL/GenBank/DDBJ databases">
        <authorList>
            <person name="Keele B.F."/>
        </authorList>
    </citation>
    <scope>NUCLEOTIDE SEQUENCE [LARGE SCALE GENOMIC DNA]</scope>
    <source>
        <strain evidence="8 9">CeCT 8812</strain>
    </source>
</reference>
<evidence type="ECO:0000256" key="4">
    <source>
        <dbReference type="ARBA" id="ARBA00022692"/>
    </source>
</evidence>
<dbReference type="InterPro" id="IPR051800">
    <property type="entry name" value="PqiA-PqiB_transport"/>
</dbReference>
<dbReference type="InterPro" id="IPR007498">
    <property type="entry name" value="PqiA-like"/>
</dbReference>
<keyword evidence="6 7" id="KW-0472">Membrane</keyword>
<dbReference type="RefSeq" id="WP_108781142.1">
    <property type="nucleotide sequence ID" value="NZ_OMKW01000001.1"/>
</dbReference>
<dbReference type="AlphaFoldDB" id="A0A2R8A8U3"/>
<protein>
    <submittedName>
        <fullName evidence="8">Paraquat-inducible protein A</fullName>
    </submittedName>
</protein>
<dbReference type="PANTHER" id="PTHR30462">
    <property type="entry name" value="INTERMEMBRANE TRANSPORT PROTEIN PQIB-RELATED"/>
    <property type="match status" value="1"/>
</dbReference>
<dbReference type="Pfam" id="PF04403">
    <property type="entry name" value="PqiA"/>
    <property type="match status" value="1"/>
</dbReference>
<dbReference type="GO" id="GO:0005886">
    <property type="term" value="C:plasma membrane"/>
    <property type="evidence" value="ECO:0007669"/>
    <property type="project" value="UniProtKB-SubCell"/>
</dbReference>
<dbReference type="Proteomes" id="UP000244932">
    <property type="component" value="Unassembled WGS sequence"/>
</dbReference>
<evidence type="ECO:0000256" key="2">
    <source>
        <dbReference type="ARBA" id="ARBA00022475"/>
    </source>
</evidence>